<dbReference type="GO" id="GO:0003677">
    <property type="term" value="F:DNA binding"/>
    <property type="evidence" value="ECO:0007669"/>
    <property type="project" value="UniProtKB-KW"/>
</dbReference>
<dbReference type="Gene3D" id="1.10.443.10">
    <property type="entry name" value="Intergrase catalytic core"/>
    <property type="match status" value="1"/>
</dbReference>
<dbReference type="InterPro" id="IPR050090">
    <property type="entry name" value="Tyrosine_recombinase_XerCD"/>
</dbReference>
<dbReference type="Proteomes" id="UP000593663">
    <property type="component" value="Chromosome 1"/>
</dbReference>
<dbReference type="InterPro" id="IPR011010">
    <property type="entry name" value="DNA_brk_join_enz"/>
</dbReference>
<organism evidence="7 8">
    <name type="scientific">Sphingobium fuliginis (strain ATCC 27551)</name>
    <dbReference type="NCBI Taxonomy" id="336203"/>
    <lineage>
        <taxon>Bacteria</taxon>
        <taxon>Pseudomonadati</taxon>
        <taxon>Pseudomonadota</taxon>
        <taxon>Alphaproteobacteria</taxon>
        <taxon>Sphingomonadales</taxon>
        <taxon>Sphingomonadaceae</taxon>
        <taxon>Sphingobium</taxon>
    </lineage>
</organism>
<dbReference type="SUPFAM" id="SSF56349">
    <property type="entry name" value="DNA breaking-rejoining enzymes"/>
    <property type="match status" value="1"/>
</dbReference>
<keyword evidence="5" id="KW-0175">Coiled coil</keyword>
<dbReference type="KEGG" id="sbar:H5V43_16345"/>
<reference evidence="8" key="1">
    <citation type="submission" date="2020-08" db="EMBL/GenBank/DDBJ databases">
        <title>Complete genome sequence of Sphingobium barthaii strain KK22, a high-molecular-weight polycyclic aromatic hydrocarbon-degrading soil bacterium.</title>
        <authorList>
            <person name="Mori J.F."/>
            <person name="Kanaly R.A."/>
        </authorList>
    </citation>
    <scope>NUCLEOTIDE SEQUENCE [LARGE SCALE GENOMIC DNA]</scope>
    <source>
        <strain evidence="8">KK22</strain>
    </source>
</reference>
<comment type="similarity">
    <text evidence="1">Belongs to the 'phage' integrase family.</text>
</comment>
<gene>
    <name evidence="7" type="ORF">H5V43_16345</name>
</gene>
<evidence type="ECO:0000313" key="7">
    <source>
        <dbReference type="EMBL" id="QOT71611.1"/>
    </source>
</evidence>
<evidence type="ECO:0000256" key="3">
    <source>
        <dbReference type="ARBA" id="ARBA00023125"/>
    </source>
</evidence>
<dbReference type="EMBL" id="CP060035">
    <property type="protein sequence ID" value="QOT71611.1"/>
    <property type="molecule type" value="Genomic_DNA"/>
</dbReference>
<dbReference type="InterPro" id="IPR010998">
    <property type="entry name" value="Integrase_recombinase_N"/>
</dbReference>
<evidence type="ECO:0000259" key="6">
    <source>
        <dbReference type="PROSITE" id="PS51898"/>
    </source>
</evidence>
<dbReference type="RefSeq" id="WP_193666717.1">
    <property type="nucleotide sequence ID" value="NZ_CP060035.1"/>
</dbReference>
<keyword evidence="3" id="KW-0238">DNA-binding</keyword>
<proteinExistence type="inferred from homology"/>
<evidence type="ECO:0000256" key="4">
    <source>
        <dbReference type="ARBA" id="ARBA00023172"/>
    </source>
</evidence>
<evidence type="ECO:0000313" key="8">
    <source>
        <dbReference type="Proteomes" id="UP000593663"/>
    </source>
</evidence>
<evidence type="ECO:0000256" key="2">
    <source>
        <dbReference type="ARBA" id="ARBA00022908"/>
    </source>
</evidence>
<dbReference type="Gene3D" id="1.10.150.130">
    <property type="match status" value="1"/>
</dbReference>
<dbReference type="GO" id="GO:0006310">
    <property type="term" value="P:DNA recombination"/>
    <property type="evidence" value="ECO:0007669"/>
    <property type="project" value="UniProtKB-KW"/>
</dbReference>
<keyword evidence="2" id="KW-0229">DNA integration</keyword>
<feature type="coiled-coil region" evidence="5">
    <location>
        <begin position="53"/>
        <end position="80"/>
    </location>
</feature>
<name>A0A7M2GG40_SPHSA</name>
<dbReference type="InterPro" id="IPR002104">
    <property type="entry name" value="Integrase_catalytic"/>
</dbReference>
<protein>
    <submittedName>
        <fullName evidence="7">Site-specific integrase</fullName>
    </submittedName>
</protein>
<dbReference type="InterPro" id="IPR013762">
    <property type="entry name" value="Integrase-like_cat_sf"/>
</dbReference>
<dbReference type="GO" id="GO:0015074">
    <property type="term" value="P:DNA integration"/>
    <property type="evidence" value="ECO:0007669"/>
    <property type="project" value="UniProtKB-KW"/>
</dbReference>
<feature type="domain" description="Tyr recombinase" evidence="6">
    <location>
        <begin position="350"/>
        <end position="550"/>
    </location>
</feature>
<keyword evidence="4" id="KW-0233">DNA recombination</keyword>
<dbReference type="PROSITE" id="PS51898">
    <property type="entry name" value="TYR_RECOMBINASE"/>
    <property type="match status" value="1"/>
</dbReference>
<evidence type="ECO:0000256" key="5">
    <source>
        <dbReference type="SAM" id="Coils"/>
    </source>
</evidence>
<dbReference type="PANTHER" id="PTHR30349">
    <property type="entry name" value="PHAGE INTEGRASE-RELATED"/>
    <property type="match status" value="1"/>
</dbReference>
<evidence type="ECO:0000256" key="1">
    <source>
        <dbReference type="ARBA" id="ARBA00008857"/>
    </source>
</evidence>
<dbReference type="AlphaFoldDB" id="A0A7M2GG40"/>
<sequence>MGKSLDWVREEATGRLIFRRRYPDDVRPFLAKPGCRELKVPLGSKTYITPEAFQRYEQAKRRFDREVREARAARKRHEKDQEGRLDSYTPDTIAHLVELFVHDWHVYEEASLRAKGEAWAELVKSGWDELLGEFREWRLAANIEAMEKRWGKDADALLSAEGLLVDPSDHEGRSRFLYALNDAAIEFHESSEARTAGMVVKVPPRPKRPMNPKGRARTVSALLDAYKAAKWDGWSVSSRKAISPVMRLLRETIGDRDAASIDRAAAREVFELVKSLPMSIGKRAEFKGLTVPEAIAEGRRLGSPTIGPNTVNKGYMVQMSAIFNWAADEEWATKNPFSGLSVDDPVEDRDRREPFTMPQLQKLFSAEPWTSRQADAAEKPGGYWVPLIALYSGMRLGEITGLRIMDVADLEGFPTFMLRPHEGRRLKNKESRRNVPLHSELVRLGFLSFLTHRRDIGRPEDLLFPDGKASSRGQSGAKLGERFSLLLKEREIVGTKLGMHSFRHNFEDALRLIGYFGRPEGQALAGRKIAGSEGNYGSGFTVSTLRGVLEKVRYPELDLTHLQP</sequence>
<dbReference type="CDD" id="cd01184">
    <property type="entry name" value="INT_C_like_1"/>
    <property type="match status" value="1"/>
</dbReference>
<accession>A0A7M2GG40</accession>
<dbReference type="PANTHER" id="PTHR30349:SF41">
    <property type="entry name" value="INTEGRASE_RECOMBINASE PROTEIN MJ0367-RELATED"/>
    <property type="match status" value="1"/>
</dbReference>